<evidence type="ECO:0000256" key="3">
    <source>
        <dbReference type="ARBA" id="ARBA00022691"/>
    </source>
</evidence>
<feature type="binding site" evidence="4">
    <location>
        <position position="241"/>
    </location>
    <ligand>
        <name>S-adenosyl-L-methionine</name>
        <dbReference type="ChEBI" id="CHEBI:59789"/>
    </ligand>
</feature>
<feature type="binding site" evidence="4">
    <location>
        <position position="312"/>
    </location>
    <ligand>
        <name>S-adenosyl-L-methionine</name>
        <dbReference type="ChEBI" id="CHEBI:59789"/>
    </ligand>
</feature>
<comment type="caution">
    <text evidence="5">The sequence shown here is derived from an EMBL/GenBank/DDBJ whole genome shotgun (WGS) entry which is preliminary data.</text>
</comment>
<dbReference type="SUPFAM" id="SSF53335">
    <property type="entry name" value="S-adenosyl-L-methionine-dependent methyltransferases"/>
    <property type="match status" value="1"/>
</dbReference>
<dbReference type="Pfam" id="PF05958">
    <property type="entry name" value="tRNA_U5-meth_tr"/>
    <property type="match status" value="2"/>
</dbReference>
<accession>A0ABP7XJT3</accession>
<evidence type="ECO:0000256" key="2">
    <source>
        <dbReference type="ARBA" id="ARBA00022679"/>
    </source>
</evidence>
<name>A0ABP7XJT3_9ACTN</name>
<comment type="similarity">
    <text evidence="4">Belongs to the class I-like SAM-binding methyltransferase superfamily. RNA M5U methyltransferase family.</text>
</comment>
<feature type="binding site" evidence="4">
    <location>
        <position position="262"/>
    </location>
    <ligand>
        <name>S-adenosyl-L-methionine</name>
        <dbReference type="ChEBI" id="CHEBI:59789"/>
    </ligand>
</feature>
<dbReference type="PANTHER" id="PTHR11061:SF30">
    <property type="entry name" value="TRNA (URACIL(54)-C(5))-METHYLTRANSFERASE"/>
    <property type="match status" value="1"/>
</dbReference>
<dbReference type="Gene3D" id="3.40.50.150">
    <property type="entry name" value="Vaccinia Virus protein VP39"/>
    <property type="match status" value="1"/>
</dbReference>
<dbReference type="Proteomes" id="UP001501495">
    <property type="component" value="Unassembled WGS sequence"/>
</dbReference>
<evidence type="ECO:0000313" key="5">
    <source>
        <dbReference type="EMBL" id="GAA4119126.1"/>
    </source>
</evidence>
<dbReference type="PROSITE" id="PS51687">
    <property type="entry name" value="SAM_MT_RNA_M5U"/>
    <property type="match status" value="1"/>
</dbReference>
<protein>
    <submittedName>
        <fullName evidence="5">23S rRNA (Uracil(747)-C(5))-methyltransferase RlmC</fullName>
    </submittedName>
</protein>
<dbReference type="InterPro" id="IPR010280">
    <property type="entry name" value="U5_MeTrfase_fam"/>
</dbReference>
<feature type="binding site" evidence="4">
    <location>
        <position position="212"/>
    </location>
    <ligand>
        <name>S-adenosyl-L-methionine</name>
        <dbReference type="ChEBI" id="CHEBI:59789"/>
    </ligand>
</feature>
<keyword evidence="2 4" id="KW-0808">Transferase</keyword>
<dbReference type="InterPro" id="IPR011825">
    <property type="entry name" value="23SrRNA_MeTrfase_RlmC"/>
</dbReference>
<keyword evidence="1 4" id="KW-0489">Methyltransferase</keyword>
<keyword evidence="6" id="KW-1185">Reference proteome</keyword>
<sequence>MDCHHFDAGRCRSCTWLSTPYEQQVAQLDARARDLLAPLVDPSIRWEPPVTGPESGFRNKAKMVVAGTVEQPTLGILDPVGGGVDLRDCGLHEPAIQAALPTLADLVTRAGLTPYDVPARRGELKHLLVTASPDGELMVRFVLRSTEPLARLRKHLPWLLDRLPIAVASVNLQPEHKAVLEGEEEIVLTERDSLPMRLGPVTLQLRPRSFFQTNTAIAERLYATARAWTDDIEVGSVLDLYCGVGGFALTLAAPGRRVHGVEVSADAVRAAEAARAAAHAAGIPGTSPEEVGFTAGDATATAGAAPDLLVVNPPRRGLGERLCAWIEEAAPAWLLYSSCRPETLARDLGDLPGYEPVRVQLFDMFPQTEHAEVLVLARRRGRGRFGA</sequence>
<evidence type="ECO:0000256" key="1">
    <source>
        <dbReference type="ARBA" id="ARBA00022603"/>
    </source>
</evidence>
<dbReference type="InterPro" id="IPR029063">
    <property type="entry name" value="SAM-dependent_MTases_sf"/>
</dbReference>
<evidence type="ECO:0000256" key="4">
    <source>
        <dbReference type="PROSITE-ProRule" id="PRU01024"/>
    </source>
</evidence>
<dbReference type="NCBIfam" id="TIGR02085">
    <property type="entry name" value="meth_trns_rumB"/>
    <property type="match status" value="1"/>
</dbReference>
<dbReference type="CDD" id="cd02440">
    <property type="entry name" value="AdoMet_MTases"/>
    <property type="match status" value="1"/>
</dbReference>
<keyword evidence="3 4" id="KW-0949">S-adenosyl-L-methionine</keyword>
<evidence type="ECO:0000313" key="6">
    <source>
        <dbReference type="Proteomes" id="UP001501495"/>
    </source>
</evidence>
<dbReference type="Gene3D" id="2.40.50.1070">
    <property type="match status" value="1"/>
</dbReference>
<gene>
    <name evidence="5" type="primary">rlmC</name>
    <name evidence="5" type="ORF">GCM10022215_21310</name>
</gene>
<feature type="active site" description="Nucleophile" evidence="4">
    <location>
        <position position="339"/>
    </location>
</feature>
<proteinExistence type="inferred from homology"/>
<organism evidence="5 6">
    <name type="scientific">Nocardioides fonticola</name>
    <dbReference type="NCBI Taxonomy" id="450363"/>
    <lineage>
        <taxon>Bacteria</taxon>
        <taxon>Bacillati</taxon>
        <taxon>Actinomycetota</taxon>
        <taxon>Actinomycetes</taxon>
        <taxon>Propionibacteriales</taxon>
        <taxon>Nocardioidaceae</taxon>
        <taxon>Nocardioides</taxon>
    </lineage>
</organism>
<dbReference type="RefSeq" id="WP_344733350.1">
    <property type="nucleotide sequence ID" value="NZ_BAAAZH010000014.1"/>
</dbReference>
<dbReference type="PANTHER" id="PTHR11061">
    <property type="entry name" value="RNA M5U METHYLTRANSFERASE"/>
    <property type="match status" value="1"/>
</dbReference>
<reference evidence="6" key="1">
    <citation type="journal article" date="2019" name="Int. J. Syst. Evol. Microbiol.">
        <title>The Global Catalogue of Microorganisms (GCM) 10K type strain sequencing project: providing services to taxonomists for standard genome sequencing and annotation.</title>
        <authorList>
            <consortium name="The Broad Institute Genomics Platform"/>
            <consortium name="The Broad Institute Genome Sequencing Center for Infectious Disease"/>
            <person name="Wu L."/>
            <person name="Ma J."/>
        </authorList>
    </citation>
    <scope>NUCLEOTIDE SEQUENCE [LARGE SCALE GENOMIC DNA]</scope>
    <source>
        <strain evidence="6">JCM 16703</strain>
    </source>
</reference>
<dbReference type="NCBIfam" id="NF002909">
    <property type="entry name" value="PRK03522.2-1"/>
    <property type="match status" value="1"/>
</dbReference>
<dbReference type="EMBL" id="BAAAZH010000014">
    <property type="protein sequence ID" value="GAA4119126.1"/>
    <property type="molecule type" value="Genomic_DNA"/>
</dbReference>